<protein>
    <submittedName>
        <fullName evidence="2">VWA domain-containing protein</fullName>
    </submittedName>
</protein>
<accession>A0A3S2V4U8</accession>
<dbReference type="SUPFAM" id="SSF53300">
    <property type="entry name" value="vWA-like"/>
    <property type="match status" value="1"/>
</dbReference>
<evidence type="ECO:0000313" key="2">
    <source>
        <dbReference type="EMBL" id="RVU14272.1"/>
    </source>
</evidence>
<dbReference type="PANTHER" id="PTHR30634">
    <property type="entry name" value="OUTER MEMBRANE LOLAB LIPOPROTEIN INSERTION APPARATUS"/>
    <property type="match status" value="1"/>
</dbReference>
<dbReference type="InterPro" id="IPR036465">
    <property type="entry name" value="vWFA_dom_sf"/>
</dbReference>
<feature type="domain" description="VWFA" evidence="1">
    <location>
        <begin position="217"/>
        <end position="376"/>
    </location>
</feature>
<dbReference type="Pfam" id="PF05762">
    <property type="entry name" value="VWA_CoxE"/>
    <property type="match status" value="1"/>
</dbReference>
<dbReference type="PANTHER" id="PTHR30634:SF16">
    <property type="entry name" value="OUTER-MEMBRANE LIPOPROTEIN LOLB"/>
    <property type="match status" value="1"/>
</dbReference>
<dbReference type="RefSeq" id="WP_127733435.1">
    <property type="nucleotide sequence ID" value="NZ_SACP01000033.1"/>
</dbReference>
<dbReference type="AlphaFoldDB" id="A0A3S2V4U8"/>
<dbReference type="InterPro" id="IPR050458">
    <property type="entry name" value="LolB"/>
</dbReference>
<comment type="caution">
    <text evidence="2">The sequence shown here is derived from an EMBL/GenBank/DDBJ whole genome shotgun (WGS) entry which is preliminary data.</text>
</comment>
<dbReference type="Proteomes" id="UP000286997">
    <property type="component" value="Unassembled WGS sequence"/>
</dbReference>
<reference evidence="2 3" key="1">
    <citation type="submission" date="2019-01" db="EMBL/GenBank/DDBJ databases">
        <authorList>
            <person name="Chen W.-M."/>
        </authorList>
    </citation>
    <scope>NUCLEOTIDE SEQUENCE [LARGE SCALE GENOMIC DNA]</scope>
    <source>
        <strain evidence="2 3">TER-1</strain>
    </source>
</reference>
<proteinExistence type="predicted"/>
<dbReference type="OrthoDB" id="9789979at2"/>
<name>A0A3S2V4U8_9HYPH</name>
<sequence>MSLDPATRWRLILGEAADSACAGAGCRLDGRAAAMDRALDWLYGRDAGGEERGVRRQGVDRHGGREGSALTVPGWINEVHTLFPRETIERLERDAIEVYAIDDVVTNPDVLARVEPNETLLKAVLRTKHLMTPDVLVMARRLVQEVVRRLMESLARDLAVAFSGVLDRRRHTRLPGARDLDLHRTIRDNLRHYDPERRRITVERLHFFARNQRRMRPWQVILLVDQSGSMLDSVIHASVMAACLWRLPGVETHLVAFDTSVVDLTRDCDDACEMLMKVQLGGGTDIGRAVAYASGLITAPERAVVVVVSDFYEGASEAVLVARVRALTGQRTKVLGLAALDSQARPDYDRAMAQRLVEAGAEIAAMTPGELAGWLAQVIRS</sequence>
<dbReference type="InterPro" id="IPR008912">
    <property type="entry name" value="Uncharacterised_CoxE"/>
</dbReference>
<evidence type="ECO:0000259" key="1">
    <source>
        <dbReference type="SMART" id="SM00327"/>
    </source>
</evidence>
<keyword evidence="3" id="KW-1185">Reference proteome</keyword>
<gene>
    <name evidence="2" type="ORF">EOE48_24120</name>
</gene>
<dbReference type="Gene3D" id="3.40.50.410">
    <property type="entry name" value="von Willebrand factor, type A domain"/>
    <property type="match status" value="1"/>
</dbReference>
<dbReference type="InterPro" id="IPR002035">
    <property type="entry name" value="VWF_A"/>
</dbReference>
<organism evidence="2 3">
    <name type="scientific">Methylobacterium oryzihabitans</name>
    <dbReference type="NCBI Taxonomy" id="2499852"/>
    <lineage>
        <taxon>Bacteria</taxon>
        <taxon>Pseudomonadati</taxon>
        <taxon>Pseudomonadota</taxon>
        <taxon>Alphaproteobacteria</taxon>
        <taxon>Hyphomicrobiales</taxon>
        <taxon>Methylobacteriaceae</taxon>
        <taxon>Methylobacterium</taxon>
    </lineage>
</organism>
<dbReference type="SMART" id="SM00327">
    <property type="entry name" value="VWA"/>
    <property type="match status" value="1"/>
</dbReference>
<evidence type="ECO:0000313" key="3">
    <source>
        <dbReference type="Proteomes" id="UP000286997"/>
    </source>
</evidence>
<dbReference type="EMBL" id="SACP01000033">
    <property type="protein sequence ID" value="RVU14272.1"/>
    <property type="molecule type" value="Genomic_DNA"/>
</dbReference>